<dbReference type="PROSITE" id="PS50297">
    <property type="entry name" value="ANK_REP_REGION"/>
    <property type="match status" value="1"/>
</dbReference>
<sequence>MSWLTVKSFEPCERDINALAQVNRDLYALLNPYLYRLNVHNSSNPAIAWGAYHGQEAIVRKALEQGAWTGSTFGTGKSPEPITLAALSGHANIVKLLLNHGVQPMKRWGWNDNGLKNRAEVLQVLIDDAGFVPRFFDFFKLLPYGDGYFDTIEGFETFKVLVRGCPKWEYHVKHKYAGLLSFAIHVSFGNLEIVRFLVDSGSPVNDQDLWGHTPLAYAADAGNVETVQFLLDRGADFDP</sequence>
<dbReference type="Pfam" id="PF12796">
    <property type="entry name" value="Ank_2"/>
    <property type="match status" value="1"/>
</dbReference>
<dbReference type="SUPFAM" id="SSF48403">
    <property type="entry name" value="Ankyrin repeat"/>
    <property type="match status" value="1"/>
</dbReference>
<dbReference type="Proteomes" id="UP001147760">
    <property type="component" value="Unassembled WGS sequence"/>
</dbReference>
<dbReference type="InterPro" id="IPR002110">
    <property type="entry name" value="Ankyrin_rpt"/>
</dbReference>
<dbReference type="InterPro" id="IPR050889">
    <property type="entry name" value="Dendritic_Spine_Reg/Scaffold"/>
</dbReference>
<reference evidence="4" key="1">
    <citation type="submission" date="2022-12" db="EMBL/GenBank/DDBJ databases">
        <authorList>
            <person name="Petersen C."/>
        </authorList>
    </citation>
    <scope>NUCLEOTIDE SEQUENCE</scope>
    <source>
        <strain evidence="4">IBT 17660</strain>
    </source>
</reference>
<accession>A0A9W9WMD3</accession>
<evidence type="ECO:0000313" key="4">
    <source>
        <dbReference type="EMBL" id="KAJ5470159.1"/>
    </source>
</evidence>
<dbReference type="Pfam" id="PF00023">
    <property type="entry name" value="Ank"/>
    <property type="match status" value="1"/>
</dbReference>
<dbReference type="PANTHER" id="PTHR24166:SF48">
    <property type="entry name" value="PROTEIN VAPYRIN"/>
    <property type="match status" value="1"/>
</dbReference>
<keyword evidence="1" id="KW-0677">Repeat</keyword>
<dbReference type="OrthoDB" id="4354078at2759"/>
<keyword evidence="5" id="KW-1185">Reference proteome</keyword>
<dbReference type="PANTHER" id="PTHR24166">
    <property type="entry name" value="ROLLING PEBBLES, ISOFORM B"/>
    <property type="match status" value="1"/>
</dbReference>
<dbReference type="AlphaFoldDB" id="A0A9W9WMD3"/>
<dbReference type="PROSITE" id="PS50088">
    <property type="entry name" value="ANK_REPEAT"/>
    <property type="match status" value="1"/>
</dbReference>
<evidence type="ECO:0000313" key="5">
    <source>
        <dbReference type="Proteomes" id="UP001147760"/>
    </source>
</evidence>
<gene>
    <name evidence="4" type="ORF">N7530_007516</name>
</gene>
<dbReference type="SMART" id="SM00248">
    <property type="entry name" value="ANK"/>
    <property type="match status" value="4"/>
</dbReference>
<protein>
    <submittedName>
        <fullName evidence="4">Uncharacterized protein</fullName>
    </submittedName>
</protein>
<dbReference type="EMBL" id="JAPWDO010000005">
    <property type="protein sequence ID" value="KAJ5470159.1"/>
    <property type="molecule type" value="Genomic_DNA"/>
</dbReference>
<dbReference type="Gene3D" id="1.25.40.20">
    <property type="entry name" value="Ankyrin repeat-containing domain"/>
    <property type="match status" value="2"/>
</dbReference>
<evidence type="ECO:0000256" key="2">
    <source>
        <dbReference type="ARBA" id="ARBA00023043"/>
    </source>
</evidence>
<reference evidence="4" key="2">
    <citation type="journal article" date="2023" name="IMA Fungus">
        <title>Comparative genomic study of the Penicillium genus elucidates a diverse pangenome and 15 lateral gene transfer events.</title>
        <authorList>
            <person name="Petersen C."/>
            <person name="Sorensen T."/>
            <person name="Nielsen M.R."/>
            <person name="Sondergaard T.E."/>
            <person name="Sorensen J.L."/>
            <person name="Fitzpatrick D.A."/>
            <person name="Frisvad J.C."/>
            <person name="Nielsen K.L."/>
        </authorList>
    </citation>
    <scope>NUCLEOTIDE SEQUENCE</scope>
    <source>
        <strain evidence="4">IBT 17660</strain>
    </source>
</reference>
<comment type="caution">
    <text evidence="4">The sequence shown here is derived from an EMBL/GenBank/DDBJ whole genome shotgun (WGS) entry which is preliminary data.</text>
</comment>
<organism evidence="4 5">
    <name type="scientific">Penicillium desertorum</name>
    <dbReference type="NCBI Taxonomy" id="1303715"/>
    <lineage>
        <taxon>Eukaryota</taxon>
        <taxon>Fungi</taxon>
        <taxon>Dikarya</taxon>
        <taxon>Ascomycota</taxon>
        <taxon>Pezizomycotina</taxon>
        <taxon>Eurotiomycetes</taxon>
        <taxon>Eurotiomycetidae</taxon>
        <taxon>Eurotiales</taxon>
        <taxon>Aspergillaceae</taxon>
        <taxon>Penicillium</taxon>
    </lineage>
</organism>
<name>A0A9W9WMD3_9EURO</name>
<dbReference type="InterPro" id="IPR036770">
    <property type="entry name" value="Ankyrin_rpt-contain_sf"/>
</dbReference>
<evidence type="ECO:0000256" key="3">
    <source>
        <dbReference type="PROSITE-ProRule" id="PRU00023"/>
    </source>
</evidence>
<proteinExistence type="predicted"/>
<evidence type="ECO:0000256" key="1">
    <source>
        <dbReference type="ARBA" id="ARBA00022737"/>
    </source>
</evidence>
<keyword evidence="2 3" id="KW-0040">ANK repeat</keyword>
<feature type="repeat" description="ANK" evidence="3">
    <location>
        <begin position="210"/>
        <end position="239"/>
    </location>
</feature>